<feature type="compositionally biased region" description="Basic and acidic residues" evidence="2">
    <location>
        <begin position="588"/>
        <end position="603"/>
    </location>
</feature>
<dbReference type="HOGENOM" id="CLU_013199_0_0_1"/>
<dbReference type="EMBL" id="KE145363">
    <property type="protein sequence ID" value="EPE31006.1"/>
    <property type="molecule type" value="Genomic_DNA"/>
</dbReference>
<accession>S3DG68</accession>
<name>S3DG68_GLAL2</name>
<feature type="compositionally biased region" description="Low complexity" evidence="2">
    <location>
        <begin position="55"/>
        <end position="65"/>
    </location>
</feature>
<feature type="region of interest" description="Disordered" evidence="2">
    <location>
        <begin position="588"/>
        <end position="609"/>
    </location>
</feature>
<keyword evidence="4" id="KW-1185">Reference proteome</keyword>
<feature type="coiled-coil region" evidence="1">
    <location>
        <begin position="122"/>
        <end position="157"/>
    </location>
</feature>
<dbReference type="GeneID" id="19463028"/>
<dbReference type="AlphaFoldDB" id="S3DG68"/>
<dbReference type="eggNOG" id="ENOG502SJ1Q">
    <property type="taxonomic scope" value="Eukaryota"/>
</dbReference>
<feature type="compositionally biased region" description="Basic and acidic residues" evidence="2">
    <location>
        <begin position="903"/>
        <end position="918"/>
    </location>
</feature>
<feature type="compositionally biased region" description="Polar residues" evidence="2">
    <location>
        <begin position="254"/>
        <end position="268"/>
    </location>
</feature>
<feature type="compositionally biased region" description="Basic residues" evidence="2">
    <location>
        <begin position="420"/>
        <end position="429"/>
    </location>
</feature>
<feature type="compositionally biased region" description="Polar residues" evidence="2">
    <location>
        <begin position="73"/>
        <end position="98"/>
    </location>
</feature>
<feature type="region of interest" description="Disordered" evidence="2">
    <location>
        <begin position="299"/>
        <end position="328"/>
    </location>
</feature>
<evidence type="ECO:0000256" key="2">
    <source>
        <dbReference type="SAM" id="MobiDB-lite"/>
    </source>
</evidence>
<feature type="region of interest" description="Disordered" evidence="2">
    <location>
        <begin position="903"/>
        <end position="929"/>
    </location>
</feature>
<feature type="compositionally biased region" description="Low complexity" evidence="2">
    <location>
        <begin position="202"/>
        <end position="220"/>
    </location>
</feature>
<evidence type="ECO:0000313" key="3">
    <source>
        <dbReference type="EMBL" id="EPE31006.1"/>
    </source>
</evidence>
<reference evidence="3 4" key="1">
    <citation type="journal article" date="2013" name="BMC Genomics">
        <title>Genomics-driven discovery of the pneumocandin biosynthetic gene cluster in the fungus Glarea lozoyensis.</title>
        <authorList>
            <person name="Chen L."/>
            <person name="Yue Q."/>
            <person name="Zhang X."/>
            <person name="Xiang M."/>
            <person name="Wang C."/>
            <person name="Li S."/>
            <person name="Che Y."/>
            <person name="Ortiz-Lopez F.J."/>
            <person name="Bills G.F."/>
            <person name="Liu X."/>
            <person name="An Z."/>
        </authorList>
    </citation>
    <scope>NUCLEOTIDE SEQUENCE [LARGE SCALE GENOMIC DNA]</scope>
    <source>
        <strain evidence="4">ATCC 20868 / MF5171</strain>
    </source>
</reference>
<dbReference type="Proteomes" id="UP000016922">
    <property type="component" value="Unassembled WGS sequence"/>
</dbReference>
<proteinExistence type="predicted"/>
<dbReference type="RefSeq" id="XP_008082417.1">
    <property type="nucleotide sequence ID" value="XM_008084226.1"/>
</dbReference>
<dbReference type="KEGG" id="glz:GLAREA_03973"/>
<evidence type="ECO:0000256" key="1">
    <source>
        <dbReference type="SAM" id="Coils"/>
    </source>
</evidence>
<feature type="compositionally biased region" description="Basic and acidic residues" evidence="2">
    <location>
        <begin position="487"/>
        <end position="499"/>
    </location>
</feature>
<feature type="compositionally biased region" description="Basic and acidic residues" evidence="2">
    <location>
        <begin position="507"/>
        <end position="538"/>
    </location>
</feature>
<feature type="region of interest" description="Disordered" evidence="2">
    <location>
        <begin position="178"/>
        <end position="274"/>
    </location>
</feature>
<dbReference type="OMA" id="YVQEMPP"/>
<feature type="region of interest" description="Disordered" evidence="2">
    <location>
        <begin position="401"/>
        <end position="559"/>
    </location>
</feature>
<gene>
    <name evidence="3" type="ORF">GLAREA_03973</name>
</gene>
<feature type="region of interest" description="Disordered" evidence="2">
    <location>
        <begin position="363"/>
        <end position="389"/>
    </location>
</feature>
<organism evidence="3 4">
    <name type="scientific">Glarea lozoyensis (strain ATCC 20868 / MF5171)</name>
    <dbReference type="NCBI Taxonomy" id="1116229"/>
    <lineage>
        <taxon>Eukaryota</taxon>
        <taxon>Fungi</taxon>
        <taxon>Dikarya</taxon>
        <taxon>Ascomycota</taxon>
        <taxon>Pezizomycotina</taxon>
        <taxon>Leotiomycetes</taxon>
        <taxon>Helotiales</taxon>
        <taxon>Helotiaceae</taxon>
        <taxon>Glarea</taxon>
    </lineage>
</organism>
<keyword evidence="1" id="KW-0175">Coiled coil</keyword>
<feature type="compositionally biased region" description="Polar residues" evidence="2">
    <location>
        <begin position="401"/>
        <end position="411"/>
    </location>
</feature>
<dbReference type="STRING" id="1116229.S3DG68"/>
<sequence length="956" mass="107280">MAVNGDSLTAAELREIKEYERIIQFKDAVLAGIHPRIKIPPHLAAKSSNSTRHLSSPTNSTPNSNHIAKPSPYTATQPQDQLSYFPFSTNNRPTSSANGHAPKSGKSEIDPIFLQKSDDLIKAEMNLQRQRLERSLRDQIEDQRQKAKALLQTSESLPSFDISEVLLKAQALVNPSSAAHTEPAMATGDTPADNSDSFDENSFYSSQHDSSQWSNSSQGQKEPVEIQSQGLAPVERGSGEPQSANDGVGGAQKDMNSLSTNNQPAANTQLSQSQFQYSSSNLPGLGMESVGAAMSSTLTKNAGKSAEVGPERRNTSDEPGPSARKGDQAIVHSTTDQLLRQAFDNGPAPPVMRVHNLSPLAPQPARVSPLATARDPPILRGNLHANEGQPAQITALRNQIGGMSSTDSSPKAKQPEREKKRGKKKKRKANNSGDSPDSIYIKPEPRSTSPYAVAPLPRPQKRQRQVGQYAAELNYDDQPRYQPDGAEPDRSTQRDRYAEPRGPPPPERMDVRYETETRRPEPVIRRLAREDDSYRRVSSDSFARRPLSPASPAYGDFPRPRAVSIIDDERSTERARYYVKEPRIYRPDADRERSRSPIMREPRSPVMAPPRQPVRIVVDEYGREYIDPDPAPVSVRHSVAPPARYREEVITPTRYREEVIYERPSIRSTPRRAVEYEEDGVIYRRPASPLSAVPRRIVTQPEFAMPPPVDYRAYREREYSARPPTMAPPGEDYTPTRVPERRVVSQYDAPAREYATRTPVAREREAYPRAVSVHPDAVRYEIRGDAPRELTRAPSVRPGAEAIRYQPREEVPREYIRAPTARPESIRYETREDALRDYDTRAMSVRPDVGYEAPRGYVSRMSSVRPEAPPREYIGSVRAEARREMVPIPQREYSVRPMEAPPIRREYLPPPAGEERYYGDAPPRARPVEVGYGEAPRAREASVVVYGDEPRREVYR</sequence>
<dbReference type="OrthoDB" id="5333304at2759"/>
<protein>
    <submittedName>
        <fullName evidence="3">Uncharacterized protein</fullName>
    </submittedName>
</protein>
<feature type="region of interest" description="Disordered" evidence="2">
    <location>
        <begin position="42"/>
        <end position="110"/>
    </location>
</feature>
<evidence type="ECO:0000313" key="4">
    <source>
        <dbReference type="Proteomes" id="UP000016922"/>
    </source>
</evidence>